<dbReference type="RefSeq" id="WP_089278828.1">
    <property type="nucleotide sequence ID" value="NZ_FZON01000032.1"/>
</dbReference>
<dbReference type="EMBL" id="FZON01000032">
    <property type="protein sequence ID" value="SNS78834.1"/>
    <property type="molecule type" value="Genomic_DNA"/>
</dbReference>
<evidence type="ECO:0000313" key="5">
    <source>
        <dbReference type="Proteomes" id="UP000198440"/>
    </source>
</evidence>
<name>A0A239HEY1_9RHOB</name>
<organism evidence="4 5">
    <name type="scientific">Antarctobacter heliothermus</name>
    <dbReference type="NCBI Taxonomy" id="74033"/>
    <lineage>
        <taxon>Bacteria</taxon>
        <taxon>Pseudomonadati</taxon>
        <taxon>Pseudomonadota</taxon>
        <taxon>Alphaproteobacteria</taxon>
        <taxon>Rhodobacterales</taxon>
        <taxon>Roseobacteraceae</taxon>
        <taxon>Antarctobacter</taxon>
    </lineage>
</organism>
<protein>
    <submittedName>
        <fullName evidence="4">Predicted dehydrogenase</fullName>
    </submittedName>
</protein>
<feature type="domain" description="GFO/IDH/MocA-like oxidoreductase" evidence="3">
    <location>
        <begin position="139"/>
        <end position="264"/>
    </location>
</feature>
<dbReference type="SUPFAM" id="SSF51735">
    <property type="entry name" value="NAD(P)-binding Rossmann-fold domains"/>
    <property type="match status" value="1"/>
</dbReference>
<evidence type="ECO:0000259" key="3">
    <source>
        <dbReference type="Pfam" id="PF22725"/>
    </source>
</evidence>
<feature type="domain" description="Gfo/Idh/MocA-like oxidoreductase N-terminal" evidence="2">
    <location>
        <begin position="5"/>
        <end position="130"/>
    </location>
</feature>
<dbReference type="GO" id="GO:0000166">
    <property type="term" value="F:nucleotide binding"/>
    <property type="evidence" value="ECO:0007669"/>
    <property type="project" value="InterPro"/>
</dbReference>
<dbReference type="InterPro" id="IPR036291">
    <property type="entry name" value="NAD(P)-bd_dom_sf"/>
</dbReference>
<dbReference type="OrthoDB" id="9815825at2"/>
<reference evidence="4 5" key="1">
    <citation type="submission" date="2017-06" db="EMBL/GenBank/DDBJ databases">
        <authorList>
            <person name="Kim H.J."/>
            <person name="Triplett B.A."/>
        </authorList>
    </citation>
    <scope>NUCLEOTIDE SEQUENCE [LARGE SCALE GENOMIC DNA]</scope>
    <source>
        <strain evidence="4 5">DSM 11445</strain>
    </source>
</reference>
<keyword evidence="1" id="KW-0560">Oxidoreductase</keyword>
<accession>A0A239HEY1</accession>
<dbReference type="InterPro" id="IPR055170">
    <property type="entry name" value="GFO_IDH_MocA-like_dom"/>
</dbReference>
<dbReference type="Gene3D" id="3.30.360.10">
    <property type="entry name" value="Dihydrodipicolinate Reductase, domain 2"/>
    <property type="match status" value="1"/>
</dbReference>
<dbReference type="Pfam" id="PF01408">
    <property type="entry name" value="GFO_IDH_MocA"/>
    <property type="match status" value="1"/>
</dbReference>
<evidence type="ECO:0000256" key="1">
    <source>
        <dbReference type="ARBA" id="ARBA00023002"/>
    </source>
</evidence>
<dbReference type="PANTHER" id="PTHR43818:SF11">
    <property type="entry name" value="BCDNA.GH03377"/>
    <property type="match status" value="1"/>
</dbReference>
<proteinExistence type="predicted"/>
<dbReference type="Pfam" id="PF22725">
    <property type="entry name" value="GFO_IDH_MocA_C3"/>
    <property type="match status" value="1"/>
</dbReference>
<gene>
    <name evidence="4" type="ORF">SAMN04488078_103245</name>
</gene>
<dbReference type="GO" id="GO:0016491">
    <property type="term" value="F:oxidoreductase activity"/>
    <property type="evidence" value="ECO:0007669"/>
    <property type="project" value="UniProtKB-KW"/>
</dbReference>
<dbReference type="PANTHER" id="PTHR43818">
    <property type="entry name" value="BCDNA.GH03377"/>
    <property type="match status" value="1"/>
</dbReference>
<sequence>MARIGIGIVGGGYMGKAHSAAFAAVGTVFETRLKPRLVAIAGASPESGARYAEAYGFERGARDWRALVDDPEVEAVVIASPQSTHLEIAKAAFAAGKSVLCEKPMGLDLAEARAMLAAAEQAGVVHSVAYNYSRTPATQFARQLISRGELGRVHHLRIEHTEDFHLTSILPPWRSQGDANGCLGDLAPHPINAALALGGPIAQVFAVMETVFPQRNGVTVTNDDQVLMTLRFASGASGQLFASRVATGKKMGYAYEVTGEKGAVRFDQEDQNALWVCDGDAPAERAGFTKVLTGPAHPDYKPFCLGPGHGTGYQDQIIIETKDFLAAIDSGAPVWPTFADGVEVHRVIAAARASAVSGGWAQVAEF</sequence>
<dbReference type="AlphaFoldDB" id="A0A239HEY1"/>
<dbReference type="SUPFAM" id="SSF55347">
    <property type="entry name" value="Glyceraldehyde-3-phosphate dehydrogenase-like, C-terminal domain"/>
    <property type="match status" value="1"/>
</dbReference>
<dbReference type="InterPro" id="IPR000683">
    <property type="entry name" value="Gfo/Idh/MocA-like_OxRdtase_N"/>
</dbReference>
<dbReference type="Gene3D" id="3.40.50.720">
    <property type="entry name" value="NAD(P)-binding Rossmann-like Domain"/>
    <property type="match status" value="1"/>
</dbReference>
<evidence type="ECO:0000259" key="2">
    <source>
        <dbReference type="Pfam" id="PF01408"/>
    </source>
</evidence>
<evidence type="ECO:0000313" key="4">
    <source>
        <dbReference type="EMBL" id="SNS78834.1"/>
    </source>
</evidence>
<dbReference type="InterPro" id="IPR050463">
    <property type="entry name" value="Gfo/Idh/MocA_oxidrdct_glycsds"/>
</dbReference>
<dbReference type="Proteomes" id="UP000198440">
    <property type="component" value="Unassembled WGS sequence"/>
</dbReference>